<keyword evidence="10" id="KW-1185">Reference proteome</keyword>
<feature type="domain" description="DHHA1" evidence="7">
    <location>
        <begin position="342"/>
        <end position="433"/>
    </location>
</feature>
<dbReference type="Gene3D" id="3.10.310.30">
    <property type="match status" value="1"/>
</dbReference>
<dbReference type="PANTHER" id="PTHR30255">
    <property type="entry name" value="SINGLE-STRANDED-DNA-SPECIFIC EXONUCLEASE RECJ"/>
    <property type="match status" value="1"/>
</dbReference>
<dbReference type="InterPro" id="IPR038763">
    <property type="entry name" value="DHH_sf"/>
</dbReference>
<dbReference type="Gene3D" id="3.90.1640.30">
    <property type="match status" value="1"/>
</dbReference>
<accession>A0A840UGX4</accession>
<dbReference type="EMBL" id="JACHFH010000005">
    <property type="protein sequence ID" value="MBB5335440.1"/>
    <property type="molecule type" value="Genomic_DNA"/>
</dbReference>
<dbReference type="NCBIfam" id="TIGR00644">
    <property type="entry name" value="recJ"/>
    <property type="match status" value="1"/>
</dbReference>
<evidence type="ECO:0000256" key="5">
    <source>
        <dbReference type="ARBA" id="ARBA00022839"/>
    </source>
</evidence>
<feature type="domain" description="RecJ OB" evidence="8">
    <location>
        <begin position="451"/>
        <end position="552"/>
    </location>
</feature>
<evidence type="ECO:0000256" key="2">
    <source>
        <dbReference type="ARBA" id="ARBA00019841"/>
    </source>
</evidence>
<dbReference type="Proteomes" id="UP000559117">
    <property type="component" value="Unassembled WGS sequence"/>
</dbReference>
<dbReference type="InterPro" id="IPR001667">
    <property type="entry name" value="DDH_dom"/>
</dbReference>
<evidence type="ECO:0000259" key="7">
    <source>
        <dbReference type="Pfam" id="PF02272"/>
    </source>
</evidence>
<feature type="domain" description="DDH" evidence="6">
    <location>
        <begin position="78"/>
        <end position="224"/>
    </location>
</feature>
<evidence type="ECO:0000256" key="4">
    <source>
        <dbReference type="ARBA" id="ARBA00022801"/>
    </source>
</evidence>
<dbReference type="InterPro" id="IPR004610">
    <property type="entry name" value="RecJ"/>
</dbReference>
<dbReference type="Pfam" id="PF02272">
    <property type="entry name" value="DHHA1"/>
    <property type="match status" value="1"/>
</dbReference>
<dbReference type="GO" id="GO:0003676">
    <property type="term" value="F:nucleic acid binding"/>
    <property type="evidence" value="ECO:0007669"/>
    <property type="project" value="InterPro"/>
</dbReference>
<comment type="caution">
    <text evidence="9">The sequence shown here is derived from an EMBL/GenBank/DDBJ whole genome shotgun (WGS) entry which is preliminary data.</text>
</comment>
<evidence type="ECO:0000256" key="1">
    <source>
        <dbReference type="ARBA" id="ARBA00005915"/>
    </source>
</evidence>
<keyword evidence="3" id="KW-0540">Nuclease</keyword>
<comment type="similarity">
    <text evidence="1">Belongs to the RecJ family.</text>
</comment>
<proteinExistence type="inferred from homology"/>
<dbReference type="AlphaFoldDB" id="A0A840UGX4"/>
<keyword evidence="5 9" id="KW-0269">Exonuclease</keyword>
<evidence type="ECO:0000259" key="6">
    <source>
        <dbReference type="Pfam" id="PF01368"/>
    </source>
</evidence>
<evidence type="ECO:0000313" key="10">
    <source>
        <dbReference type="Proteomes" id="UP000559117"/>
    </source>
</evidence>
<sequence length="656" mass="73851">MQKRWQILAENPEAQETFAKQLNISPIIAAVFIKKGFSLDQARTFLNSRREPFHDAFLLPDMQQGTDRIQLALKNNDHIMIFGDYDVDGITATTVLYKTLKKLNANVSYYLPDRQTEGYGVHKEAIDKFIDKVQLLITVDCGIRSVEELEYASQYMDVIVTDHHLPGEILPKAIAVIDPKRSDNKYPDTNLAGVGVAFKLCQALWQSIHHEIYREYLDIVSLGTVADIVPLLGENRKFVQEGLANITNIGLLELINVCNLDKDNISAGHIGFIIGPRLNAAGRLKHARLGVELFLANNKNQAHALAITLDEENQLRQDMVEATFNEAISIIEKQHYHDDAAIVVGGTNWHPGIIGIVASRIVDKYYRPTIVLSIDSDIAKGSCRSIKNFDICAALENCRENLLAFGGHTMAAGLSLKPSAIDDFRKLFNNYAKKNLQPEDLQPLIEITKVISPNMITKKLIDDIAVLEPFGMGNPAPLFLCTSVIPQSVKQIGRNEEHLKFIFNDKQKNYTVLAWNMAEYAAVIANKKMDLVFQPEINLWNDKEYIQLIVKDIKTTPLTSLYPEHDTIGSFYLFLKKFLLANNNIISANIEHLQKIYQHETSSPTIDISLIQYCLQVLTEIGVIVFDTANNTISLPLQLNGKKSLYSSPTFIKRYK</sequence>
<dbReference type="PANTHER" id="PTHR30255:SF2">
    <property type="entry name" value="SINGLE-STRANDED-DNA-SPECIFIC EXONUCLEASE RECJ"/>
    <property type="match status" value="1"/>
</dbReference>
<evidence type="ECO:0000313" key="9">
    <source>
        <dbReference type="EMBL" id="MBB5335440.1"/>
    </source>
</evidence>
<evidence type="ECO:0000259" key="8">
    <source>
        <dbReference type="Pfam" id="PF17768"/>
    </source>
</evidence>
<dbReference type="InterPro" id="IPR003156">
    <property type="entry name" value="DHHA1_dom"/>
</dbReference>
<evidence type="ECO:0000256" key="3">
    <source>
        <dbReference type="ARBA" id="ARBA00022722"/>
    </source>
</evidence>
<dbReference type="RefSeq" id="WP_183859438.1">
    <property type="nucleotide sequence ID" value="NZ_JACHFH010000005.1"/>
</dbReference>
<dbReference type="SUPFAM" id="SSF64182">
    <property type="entry name" value="DHH phosphoesterases"/>
    <property type="match status" value="1"/>
</dbReference>
<dbReference type="GO" id="GO:0006281">
    <property type="term" value="P:DNA repair"/>
    <property type="evidence" value="ECO:0007669"/>
    <property type="project" value="InterPro"/>
</dbReference>
<dbReference type="InterPro" id="IPR051673">
    <property type="entry name" value="SSDNA_exonuclease_RecJ"/>
</dbReference>
<reference evidence="9 10" key="1">
    <citation type="submission" date="2020-08" db="EMBL/GenBank/DDBJ databases">
        <title>Genomic Encyclopedia of Type Strains, Phase IV (KMG-IV): sequencing the most valuable type-strain genomes for metagenomic binning, comparative biology and taxonomic classification.</title>
        <authorList>
            <person name="Goeker M."/>
        </authorList>
    </citation>
    <scope>NUCLEOTIDE SEQUENCE [LARGE SCALE GENOMIC DNA]</scope>
    <source>
        <strain evidence="9 10">DSM 24661</strain>
    </source>
</reference>
<dbReference type="Pfam" id="PF17768">
    <property type="entry name" value="RecJ_OB"/>
    <property type="match status" value="1"/>
</dbReference>
<name>A0A840UGX4_9FIRM</name>
<keyword evidence="4 9" id="KW-0378">Hydrolase</keyword>
<dbReference type="InterPro" id="IPR041122">
    <property type="entry name" value="RecJ_OB"/>
</dbReference>
<protein>
    <recommendedName>
        <fullName evidence="2">Single-stranded-DNA-specific exonuclease RecJ</fullName>
    </recommendedName>
</protein>
<dbReference type="Pfam" id="PF01368">
    <property type="entry name" value="DHH"/>
    <property type="match status" value="1"/>
</dbReference>
<gene>
    <name evidence="9" type="ORF">HNR32_000565</name>
</gene>
<dbReference type="GO" id="GO:0006310">
    <property type="term" value="P:DNA recombination"/>
    <property type="evidence" value="ECO:0007669"/>
    <property type="project" value="InterPro"/>
</dbReference>
<dbReference type="GO" id="GO:0008409">
    <property type="term" value="F:5'-3' exonuclease activity"/>
    <property type="evidence" value="ECO:0007669"/>
    <property type="project" value="InterPro"/>
</dbReference>
<organism evidence="9 10">
    <name type="scientific">Pectinatus brassicae</name>
    <dbReference type="NCBI Taxonomy" id="862415"/>
    <lineage>
        <taxon>Bacteria</taxon>
        <taxon>Bacillati</taxon>
        <taxon>Bacillota</taxon>
        <taxon>Negativicutes</taxon>
        <taxon>Selenomonadales</taxon>
        <taxon>Selenomonadaceae</taxon>
        <taxon>Pectinatus</taxon>
    </lineage>
</organism>